<evidence type="ECO:0000313" key="1">
    <source>
        <dbReference type="EMBL" id="GIY06819.1"/>
    </source>
</evidence>
<accession>A0AAV4QEW3</accession>
<proteinExistence type="predicted"/>
<dbReference type="AlphaFoldDB" id="A0AAV4QEW3"/>
<reference evidence="1 2" key="1">
    <citation type="submission" date="2021-06" db="EMBL/GenBank/DDBJ databases">
        <title>Caerostris darwini draft genome.</title>
        <authorList>
            <person name="Kono N."/>
            <person name="Arakawa K."/>
        </authorList>
    </citation>
    <scope>NUCLEOTIDE SEQUENCE [LARGE SCALE GENOMIC DNA]</scope>
</reference>
<evidence type="ECO:0000313" key="2">
    <source>
        <dbReference type="Proteomes" id="UP001054837"/>
    </source>
</evidence>
<comment type="caution">
    <text evidence="1">The sequence shown here is derived from an EMBL/GenBank/DDBJ whole genome shotgun (WGS) entry which is preliminary data.</text>
</comment>
<keyword evidence="2" id="KW-1185">Reference proteome</keyword>
<name>A0AAV4QEW3_9ARAC</name>
<gene>
    <name evidence="1" type="ORF">CDAR_76591</name>
</gene>
<sequence>MEALTRFERRFSDSQWVADLQAEYFYSRVGGNGSSRLFQCLVLRCHLQTELSSPLVFPQVPDGGIFPVFAPSFPTASGAFFLEKQEWGGKNAIAD</sequence>
<protein>
    <submittedName>
        <fullName evidence="1">Uncharacterized protein</fullName>
    </submittedName>
</protein>
<dbReference type="EMBL" id="BPLQ01004264">
    <property type="protein sequence ID" value="GIY06819.1"/>
    <property type="molecule type" value="Genomic_DNA"/>
</dbReference>
<dbReference type="Proteomes" id="UP001054837">
    <property type="component" value="Unassembled WGS sequence"/>
</dbReference>
<organism evidence="1 2">
    <name type="scientific">Caerostris darwini</name>
    <dbReference type="NCBI Taxonomy" id="1538125"/>
    <lineage>
        <taxon>Eukaryota</taxon>
        <taxon>Metazoa</taxon>
        <taxon>Ecdysozoa</taxon>
        <taxon>Arthropoda</taxon>
        <taxon>Chelicerata</taxon>
        <taxon>Arachnida</taxon>
        <taxon>Araneae</taxon>
        <taxon>Araneomorphae</taxon>
        <taxon>Entelegynae</taxon>
        <taxon>Araneoidea</taxon>
        <taxon>Araneidae</taxon>
        <taxon>Caerostris</taxon>
    </lineage>
</organism>